<dbReference type="EMBL" id="CP071796">
    <property type="protein sequence ID" value="QTD46485.1"/>
    <property type="molecule type" value="Genomic_DNA"/>
</dbReference>
<name>A0A975H4L5_9BURK</name>
<dbReference type="GO" id="GO:0022857">
    <property type="term" value="F:transmembrane transporter activity"/>
    <property type="evidence" value="ECO:0007669"/>
    <property type="project" value="InterPro"/>
</dbReference>
<proteinExistence type="inferred from homology"/>
<dbReference type="PANTHER" id="PTHR30558">
    <property type="entry name" value="EXBD MEMBRANE COMPONENT OF PMF-DRIVEN MACROMOLECULE IMPORT SYSTEM"/>
    <property type="match status" value="1"/>
</dbReference>
<evidence type="ECO:0000256" key="8">
    <source>
        <dbReference type="SAM" id="Phobius"/>
    </source>
</evidence>
<keyword evidence="7" id="KW-0813">Transport</keyword>
<evidence type="ECO:0000256" key="7">
    <source>
        <dbReference type="RuleBase" id="RU003879"/>
    </source>
</evidence>
<evidence type="ECO:0000256" key="3">
    <source>
        <dbReference type="ARBA" id="ARBA00022475"/>
    </source>
</evidence>
<evidence type="ECO:0000313" key="9">
    <source>
        <dbReference type="EMBL" id="QTD46485.1"/>
    </source>
</evidence>
<dbReference type="KEGG" id="otd:J1M35_06275"/>
<protein>
    <submittedName>
        <fullName evidence="9">ExbD/TolR family protein</fullName>
    </submittedName>
</protein>
<evidence type="ECO:0000256" key="6">
    <source>
        <dbReference type="ARBA" id="ARBA00023136"/>
    </source>
</evidence>
<evidence type="ECO:0000256" key="4">
    <source>
        <dbReference type="ARBA" id="ARBA00022692"/>
    </source>
</evidence>
<keyword evidence="3" id="KW-1003">Cell membrane</keyword>
<sequence>MPAVSSRGRGRRAMNEINMVPFIDVMLVLLIIFMVTATVITPGSINIPRAGQSSKAPDHPVTVMIDASGAIRADGGKNGPDLKNASEGDIFAAIASAAKSNPDLAVMVAADKDIAYQKVIDITSRLRQAGVGRVGLAVK</sequence>
<keyword evidence="7" id="KW-0653">Protein transport</keyword>
<keyword evidence="10" id="KW-1185">Reference proteome</keyword>
<reference evidence="9" key="1">
    <citation type="submission" date="2021-03" db="EMBL/GenBank/DDBJ databases">
        <title>Ottowia sp. 27C isolated from the cloaca of a Giant Asian pond turtle (Heosemys grandis).</title>
        <authorList>
            <person name="Spergser J."/>
            <person name="Busse H.-J."/>
        </authorList>
    </citation>
    <scope>NUCLEOTIDE SEQUENCE</scope>
    <source>
        <strain evidence="9">27C</strain>
    </source>
</reference>
<evidence type="ECO:0000256" key="5">
    <source>
        <dbReference type="ARBA" id="ARBA00022989"/>
    </source>
</evidence>
<accession>A0A975H4L5</accession>
<keyword evidence="6 8" id="KW-0472">Membrane</keyword>
<dbReference type="RefSeq" id="WP_208010384.1">
    <property type="nucleotide sequence ID" value="NZ_CP071796.1"/>
</dbReference>
<comment type="similarity">
    <text evidence="2 7">Belongs to the ExbD/TolR family.</text>
</comment>
<dbReference type="Pfam" id="PF02472">
    <property type="entry name" value="ExbD"/>
    <property type="match status" value="1"/>
</dbReference>
<comment type="subcellular location">
    <subcellularLocation>
        <location evidence="1">Cell membrane</location>
        <topology evidence="1">Single-pass membrane protein</topology>
    </subcellularLocation>
    <subcellularLocation>
        <location evidence="7">Cell membrane</location>
        <topology evidence="7">Single-pass type II membrane protein</topology>
    </subcellularLocation>
</comment>
<evidence type="ECO:0000256" key="2">
    <source>
        <dbReference type="ARBA" id="ARBA00005811"/>
    </source>
</evidence>
<dbReference type="GO" id="GO:0015031">
    <property type="term" value="P:protein transport"/>
    <property type="evidence" value="ECO:0007669"/>
    <property type="project" value="UniProtKB-KW"/>
</dbReference>
<dbReference type="PANTHER" id="PTHR30558:SF7">
    <property type="entry name" value="TOL-PAL SYSTEM PROTEIN TOLR"/>
    <property type="match status" value="1"/>
</dbReference>
<keyword evidence="5 8" id="KW-1133">Transmembrane helix</keyword>
<organism evidence="9 10">
    <name type="scientific">Ottowia testudinis</name>
    <dbReference type="NCBI Taxonomy" id="2816950"/>
    <lineage>
        <taxon>Bacteria</taxon>
        <taxon>Pseudomonadati</taxon>
        <taxon>Pseudomonadota</taxon>
        <taxon>Betaproteobacteria</taxon>
        <taxon>Burkholderiales</taxon>
        <taxon>Comamonadaceae</taxon>
        <taxon>Ottowia</taxon>
    </lineage>
</organism>
<keyword evidence="4 7" id="KW-0812">Transmembrane</keyword>
<dbReference type="AlphaFoldDB" id="A0A975H4L5"/>
<dbReference type="Gene3D" id="3.30.420.270">
    <property type="match status" value="1"/>
</dbReference>
<dbReference type="GO" id="GO:0005886">
    <property type="term" value="C:plasma membrane"/>
    <property type="evidence" value="ECO:0007669"/>
    <property type="project" value="UniProtKB-SubCell"/>
</dbReference>
<dbReference type="Proteomes" id="UP000663903">
    <property type="component" value="Chromosome"/>
</dbReference>
<evidence type="ECO:0000313" key="10">
    <source>
        <dbReference type="Proteomes" id="UP000663903"/>
    </source>
</evidence>
<evidence type="ECO:0000256" key="1">
    <source>
        <dbReference type="ARBA" id="ARBA00004162"/>
    </source>
</evidence>
<gene>
    <name evidence="9" type="ORF">J1M35_06275</name>
</gene>
<dbReference type="InterPro" id="IPR003400">
    <property type="entry name" value="ExbD"/>
</dbReference>
<feature type="transmembrane region" description="Helical" evidence="8">
    <location>
        <begin position="21"/>
        <end position="40"/>
    </location>
</feature>